<dbReference type="GO" id="GO:0000139">
    <property type="term" value="C:Golgi membrane"/>
    <property type="evidence" value="ECO:0007669"/>
    <property type="project" value="UniProtKB-SubCell"/>
</dbReference>
<dbReference type="Pfam" id="PF03567">
    <property type="entry name" value="Sulfotransfer_2"/>
    <property type="match status" value="1"/>
</dbReference>
<keyword evidence="5 9" id="KW-1133">Transmembrane helix</keyword>
<dbReference type="EC" id="2.8.2.-" evidence="9"/>
<reference evidence="11" key="1">
    <citation type="submission" date="2025-08" db="UniProtKB">
        <authorList>
            <consortium name="RefSeq"/>
        </authorList>
    </citation>
    <scope>IDENTIFICATION</scope>
    <source>
        <tissue evidence="11">Gonad</tissue>
    </source>
</reference>
<proteinExistence type="inferred from homology"/>
<dbReference type="GO" id="GO:0016051">
    <property type="term" value="P:carbohydrate biosynthetic process"/>
    <property type="evidence" value="ECO:0007669"/>
    <property type="project" value="InterPro"/>
</dbReference>
<evidence type="ECO:0000256" key="5">
    <source>
        <dbReference type="ARBA" id="ARBA00022989"/>
    </source>
</evidence>
<evidence type="ECO:0000256" key="9">
    <source>
        <dbReference type="RuleBase" id="RU364020"/>
    </source>
</evidence>
<dbReference type="GeneID" id="109475062"/>
<evidence type="ECO:0000256" key="3">
    <source>
        <dbReference type="ARBA" id="ARBA00022679"/>
    </source>
</evidence>
<dbReference type="AlphaFoldDB" id="A0A6P4ZNE8"/>
<evidence type="ECO:0000256" key="2">
    <source>
        <dbReference type="ARBA" id="ARBA00006339"/>
    </source>
</evidence>
<organism evidence="10 11">
    <name type="scientific">Branchiostoma belcheri</name>
    <name type="common">Amphioxus</name>
    <dbReference type="NCBI Taxonomy" id="7741"/>
    <lineage>
        <taxon>Eukaryota</taxon>
        <taxon>Metazoa</taxon>
        <taxon>Chordata</taxon>
        <taxon>Cephalochordata</taxon>
        <taxon>Leptocardii</taxon>
        <taxon>Amphioxiformes</taxon>
        <taxon>Branchiostomatidae</taxon>
        <taxon>Branchiostoma</taxon>
    </lineage>
</organism>
<evidence type="ECO:0000256" key="4">
    <source>
        <dbReference type="ARBA" id="ARBA00022692"/>
    </source>
</evidence>
<dbReference type="InterPro" id="IPR018011">
    <property type="entry name" value="Carb_sulfotrans_8-10"/>
</dbReference>
<dbReference type="RefSeq" id="XP_019631161.1">
    <property type="nucleotide sequence ID" value="XM_019775602.1"/>
</dbReference>
<gene>
    <name evidence="11" type="primary">LOC109475062</name>
</gene>
<dbReference type="GO" id="GO:0008146">
    <property type="term" value="F:sulfotransferase activity"/>
    <property type="evidence" value="ECO:0007669"/>
    <property type="project" value="InterPro"/>
</dbReference>
<evidence type="ECO:0000313" key="11">
    <source>
        <dbReference type="RefSeq" id="XP_019631161.1"/>
    </source>
</evidence>
<dbReference type="Proteomes" id="UP000515135">
    <property type="component" value="Unplaced"/>
</dbReference>
<dbReference type="OrthoDB" id="2019940at2759"/>
<dbReference type="SUPFAM" id="SSF52540">
    <property type="entry name" value="P-loop containing nucleoside triphosphate hydrolases"/>
    <property type="match status" value="1"/>
</dbReference>
<keyword evidence="6 9" id="KW-0333">Golgi apparatus</keyword>
<evidence type="ECO:0000256" key="1">
    <source>
        <dbReference type="ARBA" id="ARBA00004323"/>
    </source>
</evidence>
<evidence type="ECO:0000256" key="8">
    <source>
        <dbReference type="ARBA" id="ARBA00023180"/>
    </source>
</evidence>
<evidence type="ECO:0000256" key="7">
    <source>
        <dbReference type="ARBA" id="ARBA00023136"/>
    </source>
</evidence>
<dbReference type="KEGG" id="bbel:109475062"/>
<keyword evidence="8 9" id="KW-0325">Glycoprotein</keyword>
<accession>A0A6P4ZNE8</accession>
<protein>
    <recommendedName>
        <fullName evidence="9">Carbohydrate sulfotransferase</fullName>
        <ecNumber evidence="9">2.8.2.-</ecNumber>
    </recommendedName>
</protein>
<evidence type="ECO:0000256" key="6">
    <source>
        <dbReference type="ARBA" id="ARBA00023034"/>
    </source>
</evidence>
<dbReference type="PANTHER" id="PTHR12137">
    <property type="entry name" value="CARBOHYDRATE SULFOTRANSFERASE"/>
    <property type="match status" value="1"/>
</dbReference>
<dbReference type="InterPro" id="IPR005331">
    <property type="entry name" value="Sulfotransferase"/>
</dbReference>
<dbReference type="InterPro" id="IPR027417">
    <property type="entry name" value="P-loop_NTPase"/>
</dbReference>
<keyword evidence="9" id="KW-0119">Carbohydrate metabolism</keyword>
<feature type="transmembrane region" description="Helical" evidence="9">
    <location>
        <begin position="7"/>
        <end position="24"/>
    </location>
</feature>
<comment type="similarity">
    <text evidence="2 9">Belongs to the sulfotransferase 2 family.</text>
</comment>
<comment type="subcellular location">
    <subcellularLocation>
        <location evidence="1 9">Golgi apparatus membrane</location>
        <topology evidence="1 9">Single-pass type II membrane protein</topology>
    </subcellularLocation>
</comment>
<keyword evidence="3 9" id="KW-0808">Transferase</keyword>
<keyword evidence="9" id="KW-0735">Signal-anchor</keyword>
<keyword evidence="7 9" id="KW-0472">Membrane</keyword>
<evidence type="ECO:0000313" key="10">
    <source>
        <dbReference type="Proteomes" id="UP000515135"/>
    </source>
</evidence>
<dbReference type="Gene3D" id="3.40.50.300">
    <property type="entry name" value="P-loop containing nucleotide triphosphate hydrolases"/>
    <property type="match status" value="1"/>
</dbReference>
<keyword evidence="4 9" id="KW-0812">Transmembrane</keyword>
<sequence>MGFKIQCFLFSTLIVGFIIAMNMFKNSLTEKGPPYSWKHGLRIRTGALKNQENPFIYDQKQRQRKALIDNYCKRNVSGYHVPPERYPMHFFVSKKYKVLYCKVGKTGSTTTNTLITNLEYGTNLSQRQYWKNRRVLPLKKFASYSKNEQNLNLSAYRKLLVVRNPLERLASAYFYFFGGKYVSAPRQINYSKQYQGMLGTICSNASTMKTACSEDIKTVQVKNISYQLIPFLAFIRAVAKNVTEWENEHWALISDMCTPCQIPFDFIAHTETLADDLKQFFRNVGVKGRNDIFPYKKTRLGNEKLFNIFSQIPLTDIRRIGTKFKPDFEMFGYSFEAFFLNLL</sequence>
<keyword evidence="10" id="KW-1185">Reference proteome</keyword>
<dbReference type="PANTHER" id="PTHR12137:SF33">
    <property type="entry name" value="CARBOHYDRATE SULFOTRANSFERASE 14"/>
    <property type="match status" value="1"/>
</dbReference>
<name>A0A6P4ZNE8_BRABE</name>